<dbReference type="Pfam" id="PF12874">
    <property type="entry name" value="zf-met"/>
    <property type="match status" value="1"/>
</dbReference>
<proteinExistence type="predicted"/>
<dbReference type="Gene3D" id="3.40.50.150">
    <property type="entry name" value="Vaccinia Virus protein VP39"/>
    <property type="match status" value="1"/>
</dbReference>
<organism evidence="3">
    <name type="scientific">Chaetoceros debilis</name>
    <dbReference type="NCBI Taxonomy" id="122233"/>
    <lineage>
        <taxon>Eukaryota</taxon>
        <taxon>Sar</taxon>
        <taxon>Stramenopiles</taxon>
        <taxon>Ochrophyta</taxon>
        <taxon>Bacillariophyta</taxon>
        <taxon>Coscinodiscophyceae</taxon>
        <taxon>Chaetocerotophycidae</taxon>
        <taxon>Chaetocerotales</taxon>
        <taxon>Chaetocerotaceae</taxon>
        <taxon>Chaetoceros</taxon>
    </lineage>
</organism>
<name>A0A7S3V6F2_9STRA</name>
<dbReference type="InterPro" id="IPR029063">
    <property type="entry name" value="SAM-dependent_MTases_sf"/>
</dbReference>
<feature type="signal peptide" evidence="1">
    <location>
        <begin position="1"/>
        <end position="17"/>
    </location>
</feature>
<dbReference type="AlphaFoldDB" id="A0A7S3V6F2"/>
<evidence type="ECO:0000256" key="1">
    <source>
        <dbReference type="SAM" id="SignalP"/>
    </source>
</evidence>
<dbReference type="Gene3D" id="3.30.160.60">
    <property type="entry name" value="Classic Zinc Finger"/>
    <property type="match status" value="1"/>
</dbReference>
<dbReference type="PROSITE" id="PS00028">
    <property type="entry name" value="ZINC_FINGER_C2H2_1"/>
    <property type="match status" value="1"/>
</dbReference>
<accession>A0A7S3V6F2</accession>
<dbReference type="InterPro" id="IPR036236">
    <property type="entry name" value="Znf_C2H2_sf"/>
</dbReference>
<reference evidence="3" key="1">
    <citation type="submission" date="2021-01" db="EMBL/GenBank/DDBJ databases">
        <authorList>
            <person name="Corre E."/>
            <person name="Pelletier E."/>
            <person name="Niang G."/>
            <person name="Scheremetjew M."/>
            <person name="Finn R."/>
            <person name="Kale V."/>
            <person name="Holt S."/>
            <person name="Cochrane G."/>
            <person name="Meng A."/>
            <person name="Brown T."/>
            <person name="Cohen L."/>
        </authorList>
    </citation>
    <scope>NUCLEOTIDE SEQUENCE</scope>
    <source>
        <strain evidence="3">MM31A-1</strain>
    </source>
</reference>
<dbReference type="InterPro" id="IPR013087">
    <property type="entry name" value="Znf_C2H2_type"/>
</dbReference>
<evidence type="ECO:0000259" key="2">
    <source>
        <dbReference type="PROSITE" id="PS00028"/>
    </source>
</evidence>
<dbReference type="SUPFAM" id="SSF57667">
    <property type="entry name" value="beta-beta-alpha zinc fingers"/>
    <property type="match status" value="1"/>
</dbReference>
<gene>
    <name evidence="3" type="ORF">CDEB00056_LOCUS4218</name>
</gene>
<protein>
    <recommendedName>
        <fullName evidence="2">C2H2-type domain-containing protein</fullName>
    </recommendedName>
</protein>
<evidence type="ECO:0000313" key="3">
    <source>
        <dbReference type="EMBL" id="CAE0459377.1"/>
    </source>
</evidence>
<feature type="domain" description="C2H2-type" evidence="2">
    <location>
        <begin position="70"/>
        <end position="92"/>
    </location>
</feature>
<dbReference type="EMBL" id="HBIO01005863">
    <property type="protein sequence ID" value="CAE0459377.1"/>
    <property type="molecule type" value="Transcribed_RNA"/>
</dbReference>
<sequence>MRREIVLFATIISSVRSLSQQKNTDNNNNNNNIAYGSLLRSTLISASADNNLNRTTKAADGAQAGWQYWCDPCSVGFNKLKSYKEHLAGKRHKAVIAESEALWEAYLKSGPTFYDPSIAQIDATRAWSLDLFIDGLQARSRSSIKHVLVSGVPSGQIDPSLRLCDLPPSKRAALWRYLYTSGIPCLSFMVAALPQHYVRVKELLESVETFMHVERLMKRSSKHGQKATKISHIYDIGCGHGLVGMLCAASFPHITVHAIDRVPRDSFQAQREAFVSSGCSLSNLSFEAGDLSILRNRIESSSDGHHFGEHSLMLCVHGCKSLTHDSIEMAIRQNWAWLSLPCCLQAENHISEKTSLKVTDQMRFTMLCGAIVAKYEPEIVTTIDSRITGRGIVIASPGKGT</sequence>
<feature type="chain" id="PRO_5030883956" description="C2H2-type domain-containing protein" evidence="1">
    <location>
        <begin position="18"/>
        <end position="401"/>
    </location>
</feature>
<keyword evidence="1" id="KW-0732">Signal</keyword>
<dbReference type="SUPFAM" id="SSF53335">
    <property type="entry name" value="S-adenosyl-L-methionine-dependent methyltransferases"/>
    <property type="match status" value="1"/>
</dbReference>